<protein>
    <submittedName>
        <fullName evidence="1">Uncharacterized protein</fullName>
    </submittedName>
</protein>
<dbReference type="AlphaFoldDB" id="A0A0A9DHE1"/>
<sequence length="53" mass="6311">MAGVYMFTCWISNLNCSKKNLGPCKQLKVINCRNLEIRKRNCRKIFLSFCYLF</sequence>
<organism evidence="1">
    <name type="scientific">Arundo donax</name>
    <name type="common">Giant reed</name>
    <name type="synonym">Donax arundinaceus</name>
    <dbReference type="NCBI Taxonomy" id="35708"/>
    <lineage>
        <taxon>Eukaryota</taxon>
        <taxon>Viridiplantae</taxon>
        <taxon>Streptophyta</taxon>
        <taxon>Embryophyta</taxon>
        <taxon>Tracheophyta</taxon>
        <taxon>Spermatophyta</taxon>
        <taxon>Magnoliopsida</taxon>
        <taxon>Liliopsida</taxon>
        <taxon>Poales</taxon>
        <taxon>Poaceae</taxon>
        <taxon>PACMAD clade</taxon>
        <taxon>Arundinoideae</taxon>
        <taxon>Arundineae</taxon>
        <taxon>Arundo</taxon>
    </lineage>
</organism>
<accession>A0A0A9DHE1</accession>
<name>A0A0A9DHE1_ARUDO</name>
<dbReference type="EMBL" id="GBRH01210654">
    <property type="protein sequence ID" value="JAD87241.1"/>
    <property type="molecule type" value="Transcribed_RNA"/>
</dbReference>
<evidence type="ECO:0000313" key="1">
    <source>
        <dbReference type="EMBL" id="JAD87241.1"/>
    </source>
</evidence>
<proteinExistence type="predicted"/>
<reference evidence="1" key="2">
    <citation type="journal article" date="2015" name="Data Brief">
        <title>Shoot transcriptome of the giant reed, Arundo donax.</title>
        <authorList>
            <person name="Barrero R.A."/>
            <person name="Guerrero F.D."/>
            <person name="Moolhuijzen P."/>
            <person name="Goolsby J.A."/>
            <person name="Tidwell J."/>
            <person name="Bellgard S.E."/>
            <person name="Bellgard M.I."/>
        </authorList>
    </citation>
    <scope>NUCLEOTIDE SEQUENCE</scope>
    <source>
        <tissue evidence="1">Shoot tissue taken approximately 20 cm above the soil surface</tissue>
    </source>
</reference>
<reference evidence="1" key="1">
    <citation type="submission" date="2014-09" db="EMBL/GenBank/DDBJ databases">
        <authorList>
            <person name="Magalhaes I.L.F."/>
            <person name="Oliveira U."/>
            <person name="Santos F.R."/>
            <person name="Vidigal T.H.D.A."/>
            <person name="Brescovit A.D."/>
            <person name="Santos A.J."/>
        </authorList>
    </citation>
    <scope>NUCLEOTIDE SEQUENCE</scope>
    <source>
        <tissue evidence="1">Shoot tissue taken approximately 20 cm above the soil surface</tissue>
    </source>
</reference>